<evidence type="ECO:0000313" key="6">
    <source>
        <dbReference type="EMBL" id="TFK46722.1"/>
    </source>
</evidence>
<dbReference type="EMBL" id="ML213528">
    <property type="protein sequence ID" value="TFK46722.1"/>
    <property type="molecule type" value="Genomic_DNA"/>
</dbReference>
<evidence type="ECO:0000256" key="5">
    <source>
        <dbReference type="ARBA" id="ARBA00023242"/>
    </source>
</evidence>
<dbReference type="STRING" id="5364.A0A5C3MMT4"/>
<dbReference type="PANTHER" id="PTHR15651">
    <property type="entry name" value="ARMADILLO REPEAT-CONTAINING PROTEIN 8"/>
    <property type="match status" value="1"/>
</dbReference>
<organism evidence="6 7">
    <name type="scientific">Heliocybe sulcata</name>
    <dbReference type="NCBI Taxonomy" id="5364"/>
    <lineage>
        <taxon>Eukaryota</taxon>
        <taxon>Fungi</taxon>
        <taxon>Dikarya</taxon>
        <taxon>Basidiomycota</taxon>
        <taxon>Agaricomycotina</taxon>
        <taxon>Agaricomycetes</taxon>
        <taxon>Gloeophyllales</taxon>
        <taxon>Gloeophyllaceae</taxon>
        <taxon>Heliocybe</taxon>
    </lineage>
</organism>
<reference evidence="6 7" key="1">
    <citation type="journal article" date="2019" name="Nat. Ecol. Evol.">
        <title>Megaphylogeny resolves global patterns of mushroom evolution.</title>
        <authorList>
            <person name="Varga T."/>
            <person name="Krizsan K."/>
            <person name="Foldi C."/>
            <person name="Dima B."/>
            <person name="Sanchez-Garcia M."/>
            <person name="Sanchez-Ramirez S."/>
            <person name="Szollosi G.J."/>
            <person name="Szarkandi J.G."/>
            <person name="Papp V."/>
            <person name="Albert L."/>
            <person name="Andreopoulos W."/>
            <person name="Angelini C."/>
            <person name="Antonin V."/>
            <person name="Barry K.W."/>
            <person name="Bougher N.L."/>
            <person name="Buchanan P."/>
            <person name="Buyck B."/>
            <person name="Bense V."/>
            <person name="Catcheside P."/>
            <person name="Chovatia M."/>
            <person name="Cooper J."/>
            <person name="Damon W."/>
            <person name="Desjardin D."/>
            <person name="Finy P."/>
            <person name="Geml J."/>
            <person name="Haridas S."/>
            <person name="Hughes K."/>
            <person name="Justo A."/>
            <person name="Karasinski D."/>
            <person name="Kautmanova I."/>
            <person name="Kiss B."/>
            <person name="Kocsube S."/>
            <person name="Kotiranta H."/>
            <person name="LaButti K.M."/>
            <person name="Lechner B.E."/>
            <person name="Liimatainen K."/>
            <person name="Lipzen A."/>
            <person name="Lukacs Z."/>
            <person name="Mihaltcheva S."/>
            <person name="Morgado L.N."/>
            <person name="Niskanen T."/>
            <person name="Noordeloos M.E."/>
            <person name="Ohm R.A."/>
            <person name="Ortiz-Santana B."/>
            <person name="Ovrebo C."/>
            <person name="Racz N."/>
            <person name="Riley R."/>
            <person name="Savchenko A."/>
            <person name="Shiryaev A."/>
            <person name="Soop K."/>
            <person name="Spirin V."/>
            <person name="Szebenyi C."/>
            <person name="Tomsovsky M."/>
            <person name="Tulloss R.E."/>
            <person name="Uehling J."/>
            <person name="Grigoriev I.V."/>
            <person name="Vagvolgyi C."/>
            <person name="Papp T."/>
            <person name="Martin F.M."/>
            <person name="Miettinen O."/>
            <person name="Hibbett D.S."/>
            <person name="Nagy L.G."/>
        </authorList>
    </citation>
    <scope>NUCLEOTIDE SEQUENCE [LARGE SCALE GENOMIC DNA]</scope>
    <source>
        <strain evidence="6 7">OMC1185</strain>
    </source>
</reference>
<sequence length="710" mass="78003">MNTSSQRLIDCVEPATAYDPRYLETPEDLRIEAAHVVSSLAYGPEAGLRNLLRISAHHAFICAISSLQPTASLALKAALVRGLRIVAASIAESVGPSLWGIQAEKSEGRGDSVIALDYLFQVETLDLYMPLLADPSTQVSISIAQLIAFAVRKAPHRDSVMDWAPPAERIKEVRGKRGWEKPGLYSKSSGRQGGWVARNLTSLLQSKEAKVQEAALSALAALSKENHSMALGLSSAERGAQPALTQVTSLCKSRSAEVQIAACLCATRIIRATTTPEYPVHVHSSAIDSPLVMVILPTLNRLIESSKVSAVLKMKACFVLSYLVTDDRELCQLAFERGSLAKVAELAKQVTPNVTTPEWDEDEPQSISSLREAALTAIACICLFDNDIRREVTDNLKLLPVIHASLSHRHMGVRYAACQCVRAVARHVGALRTSIVDNELGTGLFRIFMKQDEDRQVTHAASAAICNLMNESSPLQKVFLEQGIVARLMQLLNGDDPALRLNAIWAIKNMMYRGTHEAKRSVLNQVGWKHISELLTDASPEIQEQAINVLQNVVDNEEDIKMVFDEIGGDELLGAIETALNSESEHVMRHAVALLSNIANGSKKYQDQILAHEELLSAIRNCLIDRNLEVRKPAMVCILQLSKSNLRSQQALRDANIHSVLQRMTDHSRGINLSPGGLGRHHLGVEDNLDVRELAREALEWLEHGEEMHC</sequence>
<dbReference type="PANTHER" id="PTHR15651:SF7">
    <property type="entry name" value="ARMADILLO REPEAT-CONTAINING PROTEIN 8"/>
    <property type="match status" value="1"/>
</dbReference>
<dbReference type="Gene3D" id="1.25.10.10">
    <property type="entry name" value="Leucine-rich Repeat Variant"/>
    <property type="match status" value="2"/>
</dbReference>
<dbReference type="SUPFAM" id="SSF48371">
    <property type="entry name" value="ARM repeat"/>
    <property type="match status" value="1"/>
</dbReference>
<evidence type="ECO:0000256" key="4">
    <source>
        <dbReference type="ARBA" id="ARBA00022737"/>
    </source>
</evidence>
<dbReference type="GO" id="GO:0034657">
    <property type="term" value="C:GID complex"/>
    <property type="evidence" value="ECO:0007669"/>
    <property type="project" value="TreeGrafter"/>
</dbReference>
<dbReference type="GO" id="GO:0005737">
    <property type="term" value="C:cytoplasm"/>
    <property type="evidence" value="ECO:0007669"/>
    <property type="project" value="UniProtKB-SubCell"/>
</dbReference>
<evidence type="ECO:0000313" key="7">
    <source>
        <dbReference type="Proteomes" id="UP000305948"/>
    </source>
</evidence>
<keyword evidence="4" id="KW-0677">Repeat</keyword>
<dbReference type="InterPro" id="IPR000225">
    <property type="entry name" value="Armadillo"/>
</dbReference>
<dbReference type="Proteomes" id="UP000305948">
    <property type="component" value="Unassembled WGS sequence"/>
</dbReference>
<evidence type="ECO:0000256" key="1">
    <source>
        <dbReference type="ARBA" id="ARBA00004123"/>
    </source>
</evidence>
<dbReference type="Pfam" id="PF00514">
    <property type="entry name" value="Arm"/>
    <property type="match status" value="1"/>
</dbReference>
<evidence type="ECO:0000256" key="2">
    <source>
        <dbReference type="ARBA" id="ARBA00004496"/>
    </source>
</evidence>
<gene>
    <name evidence="6" type="ORF">OE88DRAFT_1667399</name>
</gene>
<proteinExistence type="predicted"/>
<evidence type="ECO:0000256" key="3">
    <source>
        <dbReference type="ARBA" id="ARBA00022490"/>
    </source>
</evidence>
<protein>
    <submittedName>
        <fullName evidence="6">ARM repeat-containing protein</fullName>
    </submittedName>
</protein>
<dbReference type="InterPro" id="IPR016024">
    <property type="entry name" value="ARM-type_fold"/>
</dbReference>
<keyword evidence="7" id="KW-1185">Reference proteome</keyword>
<dbReference type="OrthoDB" id="5559898at2759"/>
<comment type="subcellular location">
    <subcellularLocation>
        <location evidence="2">Cytoplasm</location>
    </subcellularLocation>
    <subcellularLocation>
        <location evidence="1">Nucleus</location>
    </subcellularLocation>
</comment>
<dbReference type="AlphaFoldDB" id="A0A5C3MMT4"/>
<keyword evidence="3" id="KW-0963">Cytoplasm</keyword>
<dbReference type="GO" id="GO:0043161">
    <property type="term" value="P:proteasome-mediated ubiquitin-dependent protein catabolic process"/>
    <property type="evidence" value="ECO:0007669"/>
    <property type="project" value="TreeGrafter"/>
</dbReference>
<dbReference type="InterPro" id="IPR038739">
    <property type="entry name" value="ARMC8/Vid28"/>
</dbReference>
<accession>A0A5C3MMT4</accession>
<dbReference type="GO" id="GO:0005634">
    <property type="term" value="C:nucleus"/>
    <property type="evidence" value="ECO:0007669"/>
    <property type="project" value="UniProtKB-SubCell"/>
</dbReference>
<dbReference type="SMART" id="SM00185">
    <property type="entry name" value="ARM"/>
    <property type="match status" value="4"/>
</dbReference>
<name>A0A5C3MMT4_9AGAM</name>
<dbReference type="InterPro" id="IPR011989">
    <property type="entry name" value="ARM-like"/>
</dbReference>
<keyword evidence="5" id="KW-0539">Nucleus</keyword>